<reference evidence="1" key="1">
    <citation type="submission" date="2021-06" db="EMBL/GenBank/DDBJ databases">
        <authorList>
            <person name="Hodson N. C."/>
            <person name="Mongue J. A."/>
            <person name="Jaron S. K."/>
        </authorList>
    </citation>
    <scope>NUCLEOTIDE SEQUENCE</scope>
</reference>
<comment type="caution">
    <text evidence="1">The sequence shown here is derived from an EMBL/GenBank/DDBJ whole genome shotgun (WGS) entry which is preliminary data.</text>
</comment>
<keyword evidence="2" id="KW-1185">Reference proteome</keyword>
<dbReference type="AlphaFoldDB" id="A0A8J2PCR8"/>
<evidence type="ECO:0000313" key="2">
    <source>
        <dbReference type="Proteomes" id="UP000708208"/>
    </source>
</evidence>
<accession>A0A8J2PCR8</accession>
<gene>
    <name evidence="1" type="ORF">AFUS01_LOCUS20634</name>
</gene>
<proteinExistence type="predicted"/>
<protein>
    <submittedName>
        <fullName evidence="1">Uncharacterized protein</fullName>
    </submittedName>
</protein>
<organism evidence="1 2">
    <name type="scientific">Allacma fusca</name>
    <dbReference type="NCBI Taxonomy" id="39272"/>
    <lineage>
        <taxon>Eukaryota</taxon>
        <taxon>Metazoa</taxon>
        <taxon>Ecdysozoa</taxon>
        <taxon>Arthropoda</taxon>
        <taxon>Hexapoda</taxon>
        <taxon>Collembola</taxon>
        <taxon>Symphypleona</taxon>
        <taxon>Sminthuridae</taxon>
        <taxon>Allacma</taxon>
    </lineage>
</organism>
<sequence length="36" mass="4299">MEMLMSIETVVRSRRTGENLPLSFYPESQPWYLHSI</sequence>
<name>A0A8J2PCR8_9HEXA</name>
<feature type="non-terminal residue" evidence="1">
    <location>
        <position position="1"/>
    </location>
</feature>
<dbReference type="EMBL" id="CAJVCH010224813">
    <property type="protein sequence ID" value="CAG7732096.1"/>
    <property type="molecule type" value="Genomic_DNA"/>
</dbReference>
<dbReference type="Proteomes" id="UP000708208">
    <property type="component" value="Unassembled WGS sequence"/>
</dbReference>
<evidence type="ECO:0000313" key="1">
    <source>
        <dbReference type="EMBL" id="CAG7732096.1"/>
    </source>
</evidence>